<feature type="region of interest" description="Disordered" evidence="1">
    <location>
        <begin position="99"/>
        <end position="157"/>
    </location>
</feature>
<dbReference type="EMBL" id="JADCTT010000003">
    <property type="protein sequence ID" value="KAF9754479.1"/>
    <property type="molecule type" value="Genomic_DNA"/>
</dbReference>
<feature type="compositionally biased region" description="Polar residues" evidence="1">
    <location>
        <begin position="103"/>
        <end position="114"/>
    </location>
</feature>
<feature type="transmembrane region" description="Helical" evidence="2">
    <location>
        <begin position="67"/>
        <end position="89"/>
    </location>
</feature>
<dbReference type="Proteomes" id="UP000616885">
    <property type="component" value="Unassembled WGS sequence"/>
</dbReference>
<protein>
    <recommendedName>
        <fullName evidence="5">Transmembrane protein</fullName>
    </recommendedName>
</protein>
<reference evidence="4" key="2">
    <citation type="submission" date="2020-10" db="EMBL/GenBank/DDBJ databases">
        <title>High-Quality Genome Resource of Clonostachys rosea strain S41 by Oxford Nanopore Long-Read Sequencing.</title>
        <authorList>
            <person name="Wang H."/>
        </authorList>
    </citation>
    <scope>NUCLEOTIDE SEQUENCE</scope>
    <source>
        <strain evidence="4">S41</strain>
    </source>
</reference>
<name>A0A0B7K6H2_BIOOC</name>
<accession>A0A0B7K6H2</accession>
<feature type="compositionally biased region" description="Low complexity" evidence="1">
    <location>
        <begin position="127"/>
        <end position="147"/>
    </location>
</feature>
<evidence type="ECO:0000256" key="2">
    <source>
        <dbReference type="SAM" id="Phobius"/>
    </source>
</evidence>
<keyword evidence="2" id="KW-1133">Transmembrane helix</keyword>
<sequence>MNNPQGPPQHYPSSHESTHEIYRTPNFSRNESPRYRPPAYGAGRSPPLYHEGTKDDESAKAKARKTAYLRLAGSFLIVVIIALIIAGVIGKIVVTKRNDQESNDQNNTSATEPVSATPHADHMMAFSPTPSISVTPTTLIRSTPTTSCRRNDETPRAGVLQTQPPCDIVFFNDDGHAKDAQLIGVSTRRFEGCLISQASYMGPDGALRFRCSASCRRTRLDGEPARAEVADDWGSCG</sequence>
<dbReference type="EMBL" id="CDPU01000019">
    <property type="protein sequence ID" value="CEO50580.1"/>
    <property type="molecule type" value="Genomic_DNA"/>
</dbReference>
<proteinExistence type="predicted"/>
<evidence type="ECO:0000313" key="3">
    <source>
        <dbReference type="EMBL" id="CEO50580.1"/>
    </source>
</evidence>
<dbReference type="AlphaFoldDB" id="A0A0B7K6H2"/>
<reference evidence="3" key="1">
    <citation type="submission" date="2015-01" db="EMBL/GenBank/DDBJ databases">
        <authorList>
            <person name="Durling Mikael"/>
        </authorList>
    </citation>
    <scope>NUCLEOTIDE SEQUENCE</scope>
</reference>
<feature type="region of interest" description="Disordered" evidence="1">
    <location>
        <begin position="1"/>
        <end position="57"/>
    </location>
</feature>
<feature type="compositionally biased region" description="Pro residues" evidence="1">
    <location>
        <begin position="1"/>
        <end position="10"/>
    </location>
</feature>
<gene>
    <name evidence="3" type="ORF">BN869_000006638_1</name>
    <name evidence="4" type="ORF">IM811_009920</name>
</gene>
<keyword evidence="2" id="KW-0812">Transmembrane</keyword>
<evidence type="ECO:0008006" key="5">
    <source>
        <dbReference type="Google" id="ProtNLM"/>
    </source>
</evidence>
<evidence type="ECO:0000313" key="4">
    <source>
        <dbReference type="EMBL" id="KAF9754479.1"/>
    </source>
</evidence>
<evidence type="ECO:0000256" key="1">
    <source>
        <dbReference type="SAM" id="MobiDB-lite"/>
    </source>
</evidence>
<keyword evidence="2" id="KW-0472">Membrane</keyword>
<organism evidence="3">
    <name type="scientific">Bionectria ochroleuca</name>
    <name type="common">Gliocladium roseum</name>
    <dbReference type="NCBI Taxonomy" id="29856"/>
    <lineage>
        <taxon>Eukaryota</taxon>
        <taxon>Fungi</taxon>
        <taxon>Dikarya</taxon>
        <taxon>Ascomycota</taxon>
        <taxon>Pezizomycotina</taxon>
        <taxon>Sordariomycetes</taxon>
        <taxon>Hypocreomycetidae</taxon>
        <taxon>Hypocreales</taxon>
        <taxon>Bionectriaceae</taxon>
        <taxon>Clonostachys</taxon>
    </lineage>
</organism>